<dbReference type="GO" id="GO:0007224">
    <property type="term" value="P:smoothened signaling pathway"/>
    <property type="evidence" value="ECO:0007669"/>
    <property type="project" value="TreeGrafter"/>
</dbReference>
<dbReference type="Proteomes" id="UP000663828">
    <property type="component" value="Unassembled WGS sequence"/>
</dbReference>
<dbReference type="Pfam" id="PF01079">
    <property type="entry name" value="Hint"/>
    <property type="match status" value="1"/>
</dbReference>
<evidence type="ECO:0000313" key="5">
    <source>
        <dbReference type="EMBL" id="CAF1142628.1"/>
    </source>
</evidence>
<dbReference type="InterPro" id="IPR001767">
    <property type="entry name" value="Hedgehog_Hint"/>
</dbReference>
<dbReference type="GO" id="GO:0016539">
    <property type="term" value="P:intein-mediated protein splicing"/>
    <property type="evidence" value="ECO:0007669"/>
    <property type="project" value="InterPro"/>
</dbReference>
<proteinExistence type="predicted"/>
<reference evidence="5" key="1">
    <citation type="submission" date="2021-02" db="EMBL/GenBank/DDBJ databases">
        <authorList>
            <person name="Nowell W R."/>
        </authorList>
    </citation>
    <scope>NUCLEOTIDE SEQUENCE</scope>
</reference>
<dbReference type="GO" id="GO:0005509">
    <property type="term" value="F:calcium ion binding"/>
    <property type="evidence" value="ECO:0007669"/>
    <property type="project" value="TreeGrafter"/>
</dbReference>
<dbReference type="InterPro" id="IPR003587">
    <property type="entry name" value="Hint_dom_N"/>
</dbReference>
<dbReference type="PROSITE" id="PS50817">
    <property type="entry name" value="INTEIN_N_TER"/>
    <property type="match status" value="1"/>
</dbReference>
<dbReference type="OrthoDB" id="5212at2759"/>
<dbReference type="GO" id="GO:0005615">
    <property type="term" value="C:extracellular space"/>
    <property type="evidence" value="ECO:0007669"/>
    <property type="project" value="TreeGrafter"/>
</dbReference>
<dbReference type="EMBL" id="CAJNOR010001436">
    <property type="protein sequence ID" value="CAF1142628.1"/>
    <property type="molecule type" value="Genomic_DNA"/>
</dbReference>
<dbReference type="AlphaFoldDB" id="A0A814SAX3"/>
<dbReference type="PRINTS" id="PR00632">
    <property type="entry name" value="SONICHHOG"/>
</dbReference>
<keyword evidence="1" id="KW-0217">Developmental protein</keyword>
<evidence type="ECO:0000259" key="4">
    <source>
        <dbReference type="SMART" id="SM00306"/>
    </source>
</evidence>
<evidence type="ECO:0000313" key="6">
    <source>
        <dbReference type="EMBL" id="CAF1251859.1"/>
    </source>
</evidence>
<evidence type="ECO:0000256" key="3">
    <source>
        <dbReference type="SAM" id="SignalP"/>
    </source>
</evidence>
<feature type="chain" id="PRO_5035602332" description="Hint domain-containing protein" evidence="3">
    <location>
        <begin position="20"/>
        <end position="252"/>
    </location>
</feature>
<dbReference type="EMBL" id="CAJNOJ010000180">
    <property type="protein sequence ID" value="CAF1251859.1"/>
    <property type="molecule type" value="Genomic_DNA"/>
</dbReference>
<feature type="domain" description="Hint" evidence="4">
    <location>
        <begin position="50"/>
        <end position="151"/>
    </location>
</feature>
<comment type="caution">
    <text evidence="5">The sequence shown here is derived from an EMBL/GenBank/DDBJ whole genome shotgun (WGS) entry which is preliminary data.</text>
</comment>
<gene>
    <name evidence="6" type="ORF">EDS130_LOCUS28022</name>
    <name evidence="5" type="ORF">XAT740_LOCUS20507</name>
</gene>
<dbReference type="InterPro" id="IPR001657">
    <property type="entry name" value="Hedgehog"/>
</dbReference>
<dbReference type="GO" id="GO:0005113">
    <property type="term" value="F:patched binding"/>
    <property type="evidence" value="ECO:0007669"/>
    <property type="project" value="TreeGrafter"/>
</dbReference>
<dbReference type="GO" id="GO:0007267">
    <property type="term" value="P:cell-cell signaling"/>
    <property type="evidence" value="ECO:0007669"/>
    <property type="project" value="InterPro"/>
</dbReference>
<protein>
    <recommendedName>
        <fullName evidence="4">Hint domain-containing protein</fullName>
    </recommendedName>
</protein>
<dbReference type="GO" id="GO:0010468">
    <property type="term" value="P:regulation of gene expression"/>
    <property type="evidence" value="ECO:0007669"/>
    <property type="project" value="TreeGrafter"/>
</dbReference>
<dbReference type="PANTHER" id="PTHR11889:SF31">
    <property type="entry name" value="PROTEIN HEDGEHOG"/>
    <property type="match status" value="1"/>
</dbReference>
<keyword evidence="7" id="KW-1185">Reference proteome</keyword>
<name>A0A814SAX3_ADIRI</name>
<evidence type="ECO:0000313" key="7">
    <source>
        <dbReference type="Proteomes" id="UP000663828"/>
    </source>
</evidence>
<dbReference type="SUPFAM" id="SSF51294">
    <property type="entry name" value="Hedgehog/intein (Hint) domain"/>
    <property type="match status" value="1"/>
</dbReference>
<keyword evidence="2 3" id="KW-0732">Signal</keyword>
<accession>A0A814SAX3</accession>
<dbReference type="Proteomes" id="UP000663852">
    <property type="component" value="Unassembled WGS sequence"/>
</dbReference>
<evidence type="ECO:0000256" key="1">
    <source>
        <dbReference type="ARBA" id="ARBA00022473"/>
    </source>
</evidence>
<dbReference type="PANTHER" id="PTHR11889">
    <property type="entry name" value="HEDGEHOG"/>
    <property type="match status" value="1"/>
</dbReference>
<dbReference type="GO" id="GO:0048731">
    <property type="term" value="P:system development"/>
    <property type="evidence" value="ECO:0007669"/>
    <property type="project" value="UniProtKB-ARBA"/>
</dbReference>
<dbReference type="InterPro" id="IPR036844">
    <property type="entry name" value="Hint_dom_sf"/>
</dbReference>
<dbReference type="GO" id="GO:0016540">
    <property type="term" value="P:protein autoprocessing"/>
    <property type="evidence" value="ECO:0007669"/>
    <property type="project" value="InterPro"/>
</dbReference>
<organism evidence="5 7">
    <name type="scientific">Adineta ricciae</name>
    <name type="common">Rotifer</name>
    <dbReference type="NCBI Taxonomy" id="249248"/>
    <lineage>
        <taxon>Eukaryota</taxon>
        <taxon>Metazoa</taxon>
        <taxon>Spiralia</taxon>
        <taxon>Gnathifera</taxon>
        <taxon>Rotifera</taxon>
        <taxon>Eurotatoria</taxon>
        <taxon>Bdelloidea</taxon>
        <taxon>Adinetida</taxon>
        <taxon>Adinetidae</taxon>
        <taxon>Adineta</taxon>
    </lineage>
</organism>
<dbReference type="GO" id="GO:0001708">
    <property type="term" value="P:cell fate specification"/>
    <property type="evidence" value="ECO:0007669"/>
    <property type="project" value="TreeGrafter"/>
</dbReference>
<dbReference type="InterPro" id="IPR006141">
    <property type="entry name" value="Intein_N"/>
</dbReference>
<dbReference type="Gene3D" id="2.170.16.10">
    <property type="entry name" value="Hedgehog/Intein (Hint) domain"/>
    <property type="match status" value="1"/>
</dbReference>
<evidence type="ECO:0000256" key="2">
    <source>
        <dbReference type="ARBA" id="ARBA00022729"/>
    </source>
</evidence>
<dbReference type="InterPro" id="IPR050387">
    <property type="entry name" value="Hedgehog_Signaling"/>
</dbReference>
<dbReference type="CDD" id="cd00081">
    <property type="entry name" value="Hint"/>
    <property type="match status" value="1"/>
</dbReference>
<feature type="signal peptide" evidence="3">
    <location>
        <begin position="1"/>
        <end position="19"/>
    </location>
</feature>
<sequence>MHFLHKIFIGFLILWDTDCYPYHHPGYGSPYHPSYDRGFRWEYSSSYSRYRCFSGDSVVRLSNGTYKQIDRLRSSDEILTREHSKVITTEMIMMLDKHTSGKALFYTLITDSGHRISLTEHHLIPIVDSNGNDTYLFAKHVQIGDQLIVLINDTLDYSPVTNITVEMKNQYYAPLTMCGTLFVNDIFASCFANVRDHRFAQYSMAPFRAYYKLARYLSIAEPFHVRQREGIHWTARMMLYFARYFLTDVLIL</sequence>
<dbReference type="SMART" id="SM00306">
    <property type="entry name" value="HintN"/>
    <property type="match status" value="1"/>
</dbReference>